<sequence length="146" mass="15501">MSKGDGQVVSKSLLKLLVYQRRPKPSTGQVVSKSLSTRLVGVCLLQSGDRPNIIQSQVSGGQPGLQGSLGPVQESSTGAGCGVTFSSTAETQSQELFSFSRENLSSSQEKLSVASSVVHKSWVPVVFPSSSQEKLTSLLFSRKAFH</sequence>
<accession>A0ABR2Q3B9</accession>
<protein>
    <submittedName>
        <fullName evidence="2">Uncharacterized protein</fullName>
    </submittedName>
</protein>
<gene>
    <name evidence="2" type="ORF">V6N11_069631</name>
</gene>
<organism evidence="2 3">
    <name type="scientific">Hibiscus sabdariffa</name>
    <name type="common">roselle</name>
    <dbReference type="NCBI Taxonomy" id="183260"/>
    <lineage>
        <taxon>Eukaryota</taxon>
        <taxon>Viridiplantae</taxon>
        <taxon>Streptophyta</taxon>
        <taxon>Embryophyta</taxon>
        <taxon>Tracheophyta</taxon>
        <taxon>Spermatophyta</taxon>
        <taxon>Magnoliopsida</taxon>
        <taxon>eudicotyledons</taxon>
        <taxon>Gunneridae</taxon>
        <taxon>Pentapetalae</taxon>
        <taxon>rosids</taxon>
        <taxon>malvids</taxon>
        <taxon>Malvales</taxon>
        <taxon>Malvaceae</taxon>
        <taxon>Malvoideae</taxon>
        <taxon>Hibiscus</taxon>
    </lineage>
</organism>
<keyword evidence="3" id="KW-1185">Reference proteome</keyword>
<evidence type="ECO:0000256" key="1">
    <source>
        <dbReference type="SAM" id="MobiDB-lite"/>
    </source>
</evidence>
<proteinExistence type="predicted"/>
<dbReference type="EMBL" id="JBBPBN010000046">
    <property type="protein sequence ID" value="KAK8995186.1"/>
    <property type="molecule type" value="Genomic_DNA"/>
</dbReference>
<name>A0ABR2Q3B9_9ROSI</name>
<evidence type="ECO:0000313" key="3">
    <source>
        <dbReference type="Proteomes" id="UP001396334"/>
    </source>
</evidence>
<feature type="region of interest" description="Disordered" evidence="1">
    <location>
        <begin position="59"/>
        <end position="78"/>
    </location>
</feature>
<reference evidence="2 3" key="1">
    <citation type="journal article" date="2024" name="G3 (Bethesda)">
        <title>Genome assembly of Hibiscus sabdariffa L. provides insights into metabolisms of medicinal natural products.</title>
        <authorList>
            <person name="Kim T."/>
        </authorList>
    </citation>
    <scope>NUCLEOTIDE SEQUENCE [LARGE SCALE GENOMIC DNA]</scope>
    <source>
        <strain evidence="2">TK-2024</strain>
        <tissue evidence="2">Old leaves</tissue>
    </source>
</reference>
<feature type="compositionally biased region" description="Low complexity" evidence="1">
    <location>
        <begin position="59"/>
        <end position="73"/>
    </location>
</feature>
<evidence type="ECO:0000313" key="2">
    <source>
        <dbReference type="EMBL" id="KAK8995186.1"/>
    </source>
</evidence>
<comment type="caution">
    <text evidence="2">The sequence shown here is derived from an EMBL/GenBank/DDBJ whole genome shotgun (WGS) entry which is preliminary data.</text>
</comment>
<dbReference type="Proteomes" id="UP001396334">
    <property type="component" value="Unassembled WGS sequence"/>
</dbReference>